<proteinExistence type="predicted"/>
<dbReference type="EMBL" id="NVLX01000007">
    <property type="protein sequence ID" value="PDZ17898.1"/>
    <property type="molecule type" value="Genomic_DNA"/>
</dbReference>
<dbReference type="Proteomes" id="UP000220192">
    <property type="component" value="Unassembled WGS sequence"/>
</dbReference>
<name>A0A2A7DD98_BACAN</name>
<evidence type="ECO:0000313" key="1">
    <source>
        <dbReference type="EMBL" id="PDZ17898.1"/>
    </source>
</evidence>
<comment type="caution">
    <text evidence="1">The sequence shown here is derived from an EMBL/GenBank/DDBJ whole genome shotgun (WGS) entry which is preliminary data.</text>
</comment>
<evidence type="ECO:0000313" key="2">
    <source>
        <dbReference type="Proteomes" id="UP000220192"/>
    </source>
</evidence>
<reference evidence="1 2" key="1">
    <citation type="submission" date="2017-09" db="EMBL/GenBank/DDBJ databases">
        <title>Large-scale bioinformatics analysis of Bacillus genomes uncovers conserved roles of natural products in bacterial physiology.</title>
        <authorList>
            <consortium name="Agbiome Team Llc"/>
            <person name="Bleich R.M."/>
            <person name="Grubbs K.J."/>
            <person name="Santa Maria K.C."/>
            <person name="Allen S.E."/>
            <person name="Farag S."/>
            <person name="Shank E.A."/>
            <person name="Bowers A."/>
        </authorList>
    </citation>
    <scope>NUCLEOTIDE SEQUENCE [LARGE SCALE GENOMIC DNA]</scope>
    <source>
        <strain evidence="1 2">AFS095574</strain>
    </source>
</reference>
<accession>A0A2A7DD98</accession>
<sequence length="90" mass="9879">MRANVGRINFIKLTEEIKLRGAILCLYSNAVWHHPICAPTPMFVICGTKEVGPRNIPHNSHRGAANESNCQSLAIQGDSTSSTYELALLM</sequence>
<gene>
    <name evidence="1" type="ORF">CON16_05465</name>
</gene>
<dbReference type="AlphaFoldDB" id="A0A2A7DD98"/>
<organism evidence="1 2">
    <name type="scientific">Bacillus anthracis</name>
    <name type="common">anthrax bacterium</name>
    <dbReference type="NCBI Taxonomy" id="1392"/>
    <lineage>
        <taxon>Bacteria</taxon>
        <taxon>Bacillati</taxon>
        <taxon>Bacillota</taxon>
        <taxon>Bacilli</taxon>
        <taxon>Bacillales</taxon>
        <taxon>Bacillaceae</taxon>
        <taxon>Bacillus</taxon>
        <taxon>Bacillus cereus group</taxon>
    </lineage>
</organism>
<protein>
    <submittedName>
        <fullName evidence="1">Uncharacterized protein</fullName>
    </submittedName>
</protein>